<dbReference type="RefSeq" id="WP_163910961.1">
    <property type="nucleotide sequence ID" value="NZ_AP022577.1"/>
</dbReference>
<name>A0ABN5YPR8_9MYCO</name>
<evidence type="ECO:0000256" key="1">
    <source>
        <dbReference type="ARBA" id="ARBA00022801"/>
    </source>
</evidence>
<dbReference type="SMART" id="SM00065">
    <property type="entry name" value="GAF"/>
    <property type="match status" value="2"/>
</dbReference>
<keyword evidence="4" id="KW-1185">Reference proteome</keyword>
<dbReference type="EMBL" id="AP022577">
    <property type="protein sequence ID" value="BBX82987.1"/>
    <property type="molecule type" value="Genomic_DNA"/>
</dbReference>
<dbReference type="PANTHER" id="PTHR43156">
    <property type="entry name" value="STAGE II SPORULATION PROTEIN E-RELATED"/>
    <property type="match status" value="1"/>
</dbReference>
<dbReference type="InterPro" id="IPR029016">
    <property type="entry name" value="GAF-like_dom_sf"/>
</dbReference>
<dbReference type="SUPFAM" id="SSF55781">
    <property type="entry name" value="GAF domain-like"/>
    <property type="match status" value="2"/>
</dbReference>
<feature type="domain" description="GAF" evidence="2">
    <location>
        <begin position="61"/>
        <end position="210"/>
    </location>
</feature>
<proteinExistence type="predicted"/>
<keyword evidence="1" id="KW-0378">Hydrolase</keyword>
<gene>
    <name evidence="3" type="ORF">MAUB_08600</name>
</gene>
<dbReference type="InterPro" id="IPR003018">
    <property type="entry name" value="GAF"/>
</dbReference>
<feature type="domain" description="GAF" evidence="2">
    <location>
        <begin position="231"/>
        <end position="378"/>
    </location>
</feature>
<evidence type="ECO:0000313" key="4">
    <source>
        <dbReference type="Proteomes" id="UP000465609"/>
    </source>
</evidence>
<evidence type="ECO:0000259" key="2">
    <source>
        <dbReference type="SMART" id="SM00065"/>
    </source>
</evidence>
<protein>
    <recommendedName>
        <fullName evidence="2">GAF domain-containing protein</fullName>
    </recommendedName>
</protein>
<evidence type="ECO:0000313" key="3">
    <source>
        <dbReference type="EMBL" id="BBX82987.1"/>
    </source>
</evidence>
<organism evidence="3 4">
    <name type="scientific">Mycolicibacterium aubagnense</name>
    <dbReference type="NCBI Taxonomy" id="319707"/>
    <lineage>
        <taxon>Bacteria</taxon>
        <taxon>Bacillati</taxon>
        <taxon>Actinomycetota</taxon>
        <taxon>Actinomycetes</taxon>
        <taxon>Mycobacteriales</taxon>
        <taxon>Mycobacteriaceae</taxon>
        <taxon>Mycolicibacterium</taxon>
    </lineage>
</organism>
<dbReference type="Pfam" id="PF13185">
    <property type="entry name" value="GAF_2"/>
    <property type="match status" value="1"/>
</dbReference>
<accession>A0ABN5YPR8</accession>
<dbReference type="Gene3D" id="3.30.450.40">
    <property type="match status" value="2"/>
</dbReference>
<dbReference type="Pfam" id="PF13492">
    <property type="entry name" value="GAF_3"/>
    <property type="match status" value="1"/>
</dbReference>
<dbReference type="Proteomes" id="UP000465609">
    <property type="component" value="Chromosome"/>
</dbReference>
<sequence>MGEVIVPNGNSADGDLSAMLGHLKLRELLHEVHGRLAEAVNATDRLDLLIETILIITSDLDLDETLRRIVRSAVTLTGARYGALGVRGRENRLAEFVFEGIDEETRTSIGRLPTGDIGVPAHLLRNSVPLRIVDVHDHPAFVGFPAHHPEMHAFLGLPIVLQTGEVFGTIYVAEKPDNAVFTADDEVLLTALAAAAAIAVTNARLFEQSRRRQDWLEATRAISTALLAGLEHQHIQQLIVDKIIGFSRSQWALLAVPPEPTLDLDEVNELVIASVAGTPPQQITVGLTIRSHESPLWSAFHQRQALNLTALELVDGTSDLGPAVVAPLRDTRIMAGALAVVRTDEHGAFTDEDSDMVATFADYAAIALQYTTTQQRIFELESHDSDHAV</sequence>
<reference evidence="3 4" key="1">
    <citation type="journal article" date="2019" name="Emerg. Microbes Infect.">
        <title>Comprehensive subspecies identification of 175 nontuberculous mycobacteria species based on 7547 genomic profiles.</title>
        <authorList>
            <person name="Matsumoto Y."/>
            <person name="Kinjo T."/>
            <person name="Motooka D."/>
            <person name="Nabeya D."/>
            <person name="Jung N."/>
            <person name="Uechi K."/>
            <person name="Horii T."/>
            <person name="Iida T."/>
            <person name="Fujita J."/>
            <person name="Nakamura S."/>
        </authorList>
    </citation>
    <scope>NUCLEOTIDE SEQUENCE [LARGE SCALE GENOMIC DNA]</scope>
    <source>
        <strain evidence="3 4">JCM 15296</strain>
    </source>
</reference>
<dbReference type="PANTHER" id="PTHR43156:SF2">
    <property type="entry name" value="STAGE II SPORULATION PROTEIN E"/>
    <property type="match status" value="1"/>
</dbReference>
<dbReference type="InterPro" id="IPR052016">
    <property type="entry name" value="Bact_Sigma-Reg"/>
</dbReference>